<name>A0A2N9GAE8_FAGSY</name>
<organism evidence="3">
    <name type="scientific">Fagus sylvatica</name>
    <name type="common">Beechnut</name>
    <dbReference type="NCBI Taxonomy" id="28930"/>
    <lineage>
        <taxon>Eukaryota</taxon>
        <taxon>Viridiplantae</taxon>
        <taxon>Streptophyta</taxon>
        <taxon>Embryophyta</taxon>
        <taxon>Tracheophyta</taxon>
        <taxon>Spermatophyta</taxon>
        <taxon>Magnoliopsida</taxon>
        <taxon>eudicotyledons</taxon>
        <taxon>Gunneridae</taxon>
        <taxon>Pentapetalae</taxon>
        <taxon>rosids</taxon>
        <taxon>fabids</taxon>
        <taxon>Fagales</taxon>
        <taxon>Fagaceae</taxon>
        <taxon>Fagus</taxon>
    </lineage>
</organism>
<evidence type="ECO:0000256" key="1">
    <source>
        <dbReference type="SAM" id="MobiDB-lite"/>
    </source>
</evidence>
<feature type="region of interest" description="Disordered" evidence="1">
    <location>
        <begin position="1"/>
        <end position="58"/>
    </location>
</feature>
<gene>
    <name evidence="3" type="ORF">FSB_LOCUS24337</name>
</gene>
<keyword evidence="2" id="KW-0812">Transmembrane</keyword>
<keyword evidence="2" id="KW-1133">Transmembrane helix</keyword>
<dbReference type="PANTHER" id="PTHR35297:SF2">
    <property type="entry name" value="PROTEIN, PUTATIVE-RELATED"/>
    <property type="match status" value="1"/>
</dbReference>
<sequence>MQRQSLGSPVSKLHGHGGEAQDNTLISDDLNHKDDHYDDEDHKATKPHRMSLSLSLSPPPKPEKFVHVIPILTLLCFFILYLFSHSPSQSDLAQFNGFRRPSEHLAKIDDVGRFIEIQKSSDVLAIRSLRNLQELPKRYPKSRSHRKHADF</sequence>
<proteinExistence type="predicted"/>
<feature type="transmembrane region" description="Helical" evidence="2">
    <location>
        <begin position="65"/>
        <end position="83"/>
    </location>
</feature>
<evidence type="ECO:0000313" key="3">
    <source>
        <dbReference type="EMBL" id="SPC96455.1"/>
    </source>
</evidence>
<reference evidence="3" key="1">
    <citation type="submission" date="2018-02" db="EMBL/GenBank/DDBJ databases">
        <authorList>
            <person name="Cohen D.B."/>
            <person name="Kent A.D."/>
        </authorList>
    </citation>
    <scope>NUCLEOTIDE SEQUENCE</scope>
</reference>
<evidence type="ECO:0000256" key="2">
    <source>
        <dbReference type="SAM" id="Phobius"/>
    </source>
</evidence>
<dbReference type="PANTHER" id="PTHR35297">
    <property type="entry name" value="PROTEIN, PUTATIVE-RELATED"/>
    <property type="match status" value="1"/>
</dbReference>
<accession>A0A2N9GAE8</accession>
<keyword evidence="2" id="KW-0472">Membrane</keyword>
<dbReference type="AlphaFoldDB" id="A0A2N9GAE8"/>
<dbReference type="EMBL" id="OIVN01001668">
    <property type="protein sequence ID" value="SPC96455.1"/>
    <property type="molecule type" value="Genomic_DNA"/>
</dbReference>
<protein>
    <submittedName>
        <fullName evidence="3">Uncharacterized protein</fullName>
    </submittedName>
</protein>
<feature type="compositionally biased region" description="Basic and acidic residues" evidence="1">
    <location>
        <begin position="29"/>
        <end position="44"/>
    </location>
</feature>